<dbReference type="RefSeq" id="WP_090321448.1">
    <property type="nucleotide sequence ID" value="NZ_FNOE01000027.1"/>
</dbReference>
<sequence>MKRSFVTILLLLAALPVDAWEYKSLSGQYRIAGQTVIDPPPSEARDTHLHLELSGAAARDLYHAMKVVAKPDECADDGAMIKTVGEMQCLRSQDGKEFQCSFAIDIANQKITGASVC</sequence>
<evidence type="ECO:0000313" key="2">
    <source>
        <dbReference type="Proteomes" id="UP000198814"/>
    </source>
</evidence>
<organism evidence="1 2">
    <name type="scientific">Nitrosomonas oligotropha</name>
    <dbReference type="NCBI Taxonomy" id="42354"/>
    <lineage>
        <taxon>Bacteria</taxon>
        <taxon>Pseudomonadati</taxon>
        <taxon>Pseudomonadota</taxon>
        <taxon>Betaproteobacteria</taxon>
        <taxon>Nitrosomonadales</taxon>
        <taxon>Nitrosomonadaceae</taxon>
        <taxon>Nitrosomonas</taxon>
    </lineage>
</organism>
<dbReference type="Proteomes" id="UP000198814">
    <property type="component" value="Unassembled WGS sequence"/>
</dbReference>
<accession>A0A1H8KRU7</accession>
<protein>
    <submittedName>
        <fullName evidence="1">Uncharacterized protein</fullName>
    </submittedName>
</protein>
<dbReference type="OrthoDB" id="8704355at2"/>
<dbReference type="EMBL" id="FODO01000002">
    <property type="protein sequence ID" value="SEN95609.1"/>
    <property type="molecule type" value="Genomic_DNA"/>
</dbReference>
<keyword evidence="2" id="KW-1185">Reference proteome</keyword>
<gene>
    <name evidence="1" type="ORF">SAMN05216333_102221</name>
</gene>
<evidence type="ECO:0000313" key="1">
    <source>
        <dbReference type="EMBL" id="SEN95609.1"/>
    </source>
</evidence>
<proteinExistence type="predicted"/>
<name>A0A1H8KRU7_9PROT</name>
<dbReference type="AlphaFoldDB" id="A0A1H8KRU7"/>
<reference evidence="2" key="1">
    <citation type="submission" date="2016-10" db="EMBL/GenBank/DDBJ databases">
        <authorList>
            <person name="Varghese N."/>
            <person name="Submissions S."/>
        </authorList>
    </citation>
    <scope>NUCLEOTIDE SEQUENCE [LARGE SCALE GENOMIC DNA]</scope>
    <source>
        <strain evidence="2">Nm76</strain>
    </source>
</reference>